<evidence type="ECO:0000259" key="8">
    <source>
        <dbReference type="PROSITE" id="PS51918"/>
    </source>
</evidence>
<reference evidence="9 10" key="1">
    <citation type="submission" date="2019-04" db="EMBL/GenBank/DDBJ databases">
        <title>Microbes associate with the intestines of laboratory mice.</title>
        <authorList>
            <person name="Navarre W."/>
            <person name="Wong E."/>
            <person name="Huang K.C."/>
            <person name="Tropini C."/>
            <person name="Ng K."/>
            <person name="Yu B."/>
        </authorList>
    </citation>
    <scope>NUCLEOTIDE SEQUENCE [LARGE SCALE GENOMIC DNA]</scope>
    <source>
        <strain evidence="9 10">NM83_B4-11</strain>
    </source>
</reference>
<dbReference type="InterPro" id="IPR000385">
    <property type="entry name" value="MoaA_NifB_PqqE_Fe-S-bd_CS"/>
</dbReference>
<gene>
    <name evidence="9" type="ORF">E5988_14090</name>
</gene>
<dbReference type="InterPro" id="IPR058240">
    <property type="entry name" value="rSAM_sf"/>
</dbReference>
<dbReference type="EMBL" id="SSTI01000010">
    <property type="protein sequence ID" value="THG38706.1"/>
    <property type="molecule type" value="Genomic_DNA"/>
</dbReference>
<keyword evidence="7" id="KW-0411">Iron-sulfur</keyword>
<comment type="cofactor">
    <cofactor evidence="1">
        <name>[4Fe-4S] cluster</name>
        <dbReference type="ChEBI" id="CHEBI:49883"/>
    </cofactor>
</comment>
<dbReference type="SMART" id="SM00729">
    <property type="entry name" value="Elp3"/>
    <property type="match status" value="1"/>
</dbReference>
<keyword evidence="10" id="KW-1185">Reference proteome</keyword>
<dbReference type="PANTHER" id="PTHR11228">
    <property type="entry name" value="RADICAL SAM DOMAIN PROTEIN"/>
    <property type="match status" value="1"/>
</dbReference>
<dbReference type="PROSITE" id="PS51918">
    <property type="entry name" value="RADICAL_SAM"/>
    <property type="match status" value="1"/>
</dbReference>
<name>A0ABY2QEQ3_9SPHN</name>
<dbReference type="InterPro" id="IPR006638">
    <property type="entry name" value="Elp3/MiaA/NifB-like_rSAM"/>
</dbReference>
<dbReference type="InterPro" id="IPR050377">
    <property type="entry name" value="Radical_SAM_PqqE_MftC-like"/>
</dbReference>
<protein>
    <submittedName>
        <fullName evidence="9">Radical SAM protein</fullName>
    </submittedName>
</protein>
<evidence type="ECO:0000256" key="5">
    <source>
        <dbReference type="ARBA" id="ARBA00023002"/>
    </source>
</evidence>
<dbReference type="InterPro" id="IPR013785">
    <property type="entry name" value="Aldolase_TIM"/>
</dbReference>
<dbReference type="SFLD" id="SFLDG01067">
    <property type="entry name" value="SPASM/twitch_domain_containing"/>
    <property type="match status" value="1"/>
</dbReference>
<dbReference type="InterPro" id="IPR007197">
    <property type="entry name" value="rSAM"/>
</dbReference>
<keyword evidence="4" id="KW-0479">Metal-binding</keyword>
<evidence type="ECO:0000313" key="10">
    <source>
        <dbReference type="Proteomes" id="UP000308038"/>
    </source>
</evidence>
<evidence type="ECO:0000313" key="9">
    <source>
        <dbReference type="EMBL" id="THG38706.1"/>
    </source>
</evidence>
<dbReference type="SUPFAM" id="SSF102114">
    <property type="entry name" value="Radical SAM enzymes"/>
    <property type="match status" value="1"/>
</dbReference>
<evidence type="ECO:0000256" key="3">
    <source>
        <dbReference type="ARBA" id="ARBA00022691"/>
    </source>
</evidence>
<sequence>MAAAGPCMARAQFSDMARYVATALLEPHRPLLAHLVVTRYCNLDCTYCNEFDKVSKPIAAEVLLARVDRLAELGTRVLTLTGGEPLTNPAHEAVIAHARSRGMIVTTITNGFLMTRERIEAMNAAGLNALQISIDGVEPDEVSKKTLKSLRGKLQLLADHAEFAVNINSVLGISEERTQDAIEVAEVARGHGFSHTVGVMHDDSGSLAPLSPTQRAVYARLMHEGGIPHRFNYWTFQRNLMDGRPNRWRCRAGGRYLYICEDGLVHYCSQRRGAPAIPLEIYSRDDVAREYATVKACAPFCTVSCVHQASFADNWRAQPRQDGPAQLVA</sequence>
<evidence type="ECO:0000256" key="6">
    <source>
        <dbReference type="ARBA" id="ARBA00023004"/>
    </source>
</evidence>
<dbReference type="PROSITE" id="PS01305">
    <property type="entry name" value="MOAA_NIFB_PQQE"/>
    <property type="match status" value="1"/>
</dbReference>
<dbReference type="CDD" id="cd01335">
    <property type="entry name" value="Radical_SAM"/>
    <property type="match status" value="1"/>
</dbReference>
<dbReference type="PANTHER" id="PTHR11228:SF7">
    <property type="entry name" value="PQQA PEPTIDE CYCLASE"/>
    <property type="match status" value="1"/>
</dbReference>
<evidence type="ECO:0000256" key="1">
    <source>
        <dbReference type="ARBA" id="ARBA00001966"/>
    </source>
</evidence>
<accession>A0ABY2QEQ3</accession>
<evidence type="ECO:0000256" key="7">
    <source>
        <dbReference type="ARBA" id="ARBA00023014"/>
    </source>
</evidence>
<evidence type="ECO:0000256" key="4">
    <source>
        <dbReference type="ARBA" id="ARBA00022723"/>
    </source>
</evidence>
<dbReference type="Pfam" id="PF04055">
    <property type="entry name" value="Radical_SAM"/>
    <property type="match status" value="1"/>
</dbReference>
<dbReference type="SFLD" id="SFLDS00029">
    <property type="entry name" value="Radical_SAM"/>
    <property type="match status" value="1"/>
</dbReference>
<dbReference type="Proteomes" id="UP000308038">
    <property type="component" value="Unassembled WGS sequence"/>
</dbReference>
<keyword evidence="2" id="KW-0004">4Fe-4S</keyword>
<comment type="caution">
    <text evidence="9">The sequence shown here is derived from an EMBL/GenBank/DDBJ whole genome shotgun (WGS) entry which is preliminary data.</text>
</comment>
<keyword evidence="6" id="KW-0408">Iron</keyword>
<feature type="domain" description="Radical SAM core" evidence="8">
    <location>
        <begin position="27"/>
        <end position="255"/>
    </location>
</feature>
<dbReference type="Gene3D" id="3.20.20.70">
    <property type="entry name" value="Aldolase class I"/>
    <property type="match status" value="1"/>
</dbReference>
<keyword evidence="5" id="KW-0560">Oxidoreductase</keyword>
<organism evidence="9 10">
    <name type="scientific">Sphingomonas olei</name>
    <dbReference type="NCBI Taxonomy" id="1886787"/>
    <lineage>
        <taxon>Bacteria</taxon>
        <taxon>Pseudomonadati</taxon>
        <taxon>Pseudomonadota</taxon>
        <taxon>Alphaproteobacteria</taxon>
        <taxon>Sphingomonadales</taxon>
        <taxon>Sphingomonadaceae</taxon>
        <taxon>Sphingomonas</taxon>
    </lineage>
</organism>
<evidence type="ECO:0000256" key="2">
    <source>
        <dbReference type="ARBA" id="ARBA00022485"/>
    </source>
</evidence>
<keyword evidence="3" id="KW-0949">S-adenosyl-L-methionine</keyword>
<proteinExistence type="predicted"/>